<dbReference type="InterPro" id="IPR001841">
    <property type="entry name" value="Znf_RING"/>
</dbReference>
<dbReference type="SMART" id="SM00184">
    <property type="entry name" value="RING"/>
    <property type="match status" value="1"/>
</dbReference>
<keyword evidence="1" id="KW-0862">Zinc</keyword>
<protein>
    <recommendedName>
        <fullName evidence="2">RING-type domain-containing protein</fullName>
    </recommendedName>
</protein>
<keyword evidence="4" id="KW-1185">Reference proteome</keyword>
<evidence type="ECO:0000259" key="2">
    <source>
        <dbReference type="PROSITE" id="PS50089"/>
    </source>
</evidence>
<dbReference type="EMBL" id="CAJJDM010000037">
    <property type="protein sequence ID" value="CAD8066010.1"/>
    <property type="molecule type" value="Genomic_DNA"/>
</dbReference>
<feature type="domain" description="RING-type" evidence="2">
    <location>
        <begin position="110"/>
        <end position="151"/>
    </location>
</feature>
<dbReference type="PROSITE" id="PS50089">
    <property type="entry name" value="ZF_RING_2"/>
    <property type="match status" value="1"/>
</dbReference>
<organism evidence="3 4">
    <name type="scientific">Paramecium primaurelia</name>
    <dbReference type="NCBI Taxonomy" id="5886"/>
    <lineage>
        <taxon>Eukaryota</taxon>
        <taxon>Sar</taxon>
        <taxon>Alveolata</taxon>
        <taxon>Ciliophora</taxon>
        <taxon>Intramacronucleata</taxon>
        <taxon>Oligohymenophorea</taxon>
        <taxon>Peniculida</taxon>
        <taxon>Parameciidae</taxon>
        <taxon>Paramecium</taxon>
    </lineage>
</organism>
<accession>A0A8S1LE25</accession>
<name>A0A8S1LE25_PARPR</name>
<keyword evidence="1" id="KW-0479">Metal-binding</keyword>
<dbReference type="OMA" id="NDECPMC"/>
<dbReference type="AlphaFoldDB" id="A0A8S1LE25"/>
<dbReference type="Proteomes" id="UP000688137">
    <property type="component" value="Unassembled WGS sequence"/>
</dbReference>
<evidence type="ECO:0000256" key="1">
    <source>
        <dbReference type="PROSITE-ProRule" id="PRU00175"/>
    </source>
</evidence>
<keyword evidence="1" id="KW-0863">Zinc-finger</keyword>
<evidence type="ECO:0000313" key="4">
    <source>
        <dbReference type="Proteomes" id="UP000688137"/>
    </source>
</evidence>
<sequence>MSQQEDDDMKLLSCSNCGEYYPNCGILEHLQSCLLEDQQVDCRFCGEIIFQKQMQQHQQKCKAFAFQDQEDDVCEFCQEKIFKQFKQDHYLDCPLKQVADTYQFQPTHECPICLIDIGPLDEKGILQCCHIFHQKCLQEWQQKSKECPVCRYN</sequence>
<comment type="caution">
    <text evidence="3">The sequence shown here is derived from an EMBL/GenBank/DDBJ whole genome shotgun (WGS) entry which is preliminary data.</text>
</comment>
<reference evidence="3" key="1">
    <citation type="submission" date="2021-01" db="EMBL/GenBank/DDBJ databases">
        <authorList>
            <consortium name="Genoscope - CEA"/>
            <person name="William W."/>
        </authorList>
    </citation>
    <scope>NUCLEOTIDE SEQUENCE</scope>
</reference>
<evidence type="ECO:0000313" key="3">
    <source>
        <dbReference type="EMBL" id="CAD8066010.1"/>
    </source>
</evidence>
<dbReference type="GO" id="GO:0008270">
    <property type="term" value="F:zinc ion binding"/>
    <property type="evidence" value="ECO:0007669"/>
    <property type="project" value="UniProtKB-KW"/>
</dbReference>
<gene>
    <name evidence="3" type="ORF">PPRIM_AZ9-3.1.T0380223</name>
</gene>
<proteinExistence type="predicted"/>
<dbReference type="Pfam" id="PF13639">
    <property type="entry name" value="zf-RING_2"/>
    <property type="match status" value="1"/>
</dbReference>